<dbReference type="PANTHER" id="PTHR12203">
    <property type="entry name" value="KDEL LYS-ASP-GLU-LEU CONTAINING - RELATED"/>
    <property type="match status" value="1"/>
</dbReference>
<feature type="transmembrane region" description="Helical" evidence="1">
    <location>
        <begin position="173"/>
        <end position="190"/>
    </location>
</feature>
<dbReference type="Proteomes" id="UP001174934">
    <property type="component" value="Unassembled WGS sequence"/>
</dbReference>
<accession>A0AA39X9W3</accession>
<keyword evidence="3" id="KW-1185">Reference proteome</keyword>
<protein>
    <submittedName>
        <fullName evidence="2">Glycosyltransferase family 90 protein</fullName>
    </submittedName>
</protein>
<feature type="transmembrane region" description="Helical" evidence="1">
    <location>
        <begin position="38"/>
        <end position="58"/>
    </location>
</feature>
<reference evidence="2" key="1">
    <citation type="submission" date="2023-06" db="EMBL/GenBank/DDBJ databases">
        <title>Genome-scale phylogeny and comparative genomics of the fungal order Sordariales.</title>
        <authorList>
            <consortium name="Lawrence Berkeley National Laboratory"/>
            <person name="Hensen N."/>
            <person name="Bonometti L."/>
            <person name="Westerberg I."/>
            <person name="Brannstrom I.O."/>
            <person name="Guillou S."/>
            <person name="Cros-Aarteil S."/>
            <person name="Calhoun S."/>
            <person name="Haridas S."/>
            <person name="Kuo A."/>
            <person name="Mondo S."/>
            <person name="Pangilinan J."/>
            <person name="Riley R."/>
            <person name="LaButti K."/>
            <person name="Andreopoulos B."/>
            <person name="Lipzen A."/>
            <person name="Chen C."/>
            <person name="Yanf M."/>
            <person name="Daum C."/>
            <person name="Ng V."/>
            <person name="Clum A."/>
            <person name="Steindorff A."/>
            <person name="Ohm R."/>
            <person name="Martin F."/>
            <person name="Silar P."/>
            <person name="Natvig D."/>
            <person name="Lalanne C."/>
            <person name="Gautier V."/>
            <person name="Ament-velasquez S.L."/>
            <person name="Kruys A."/>
            <person name="Hutchinson M.I."/>
            <person name="Powell A.J."/>
            <person name="Barry K."/>
            <person name="Miller A.N."/>
            <person name="Grigoriev I.V."/>
            <person name="Debuchy R."/>
            <person name="Gladieux P."/>
            <person name="Thoren M.H."/>
            <person name="Johannesson H."/>
        </authorList>
    </citation>
    <scope>NUCLEOTIDE SEQUENCE</scope>
    <source>
        <strain evidence="2">SMH3391-2</strain>
    </source>
</reference>
<evidence type="ECO:0000256" key="1">
    <source>
        <dbReference type="SAM" id="Phobius"/>
    </source>
</evidence>
<dbReference type="EMBL" id="JAULSR010000002">
    <property type="protein sequence ID" value="KAK0630003.1"/>
    <property type="molecule type" value="Genomic_DNA"/>
</dbReference>
<proteinExistence type="predicted"/>
<gene>
    <name evidence="2" type="ORF">B0T17DRAFT_506512</name>
</gene>
<evidence type="ECO:0000313" key="2">
    <source>
        <dbReference type="EMBL" id="KAK0630003.1"/>
    </source>
</evidence>
<sequence>MASSGGGSQLAALCAVASFLWLSHNLEGHQLIEHPRLSSLLVLLTSGIASFATSFFALRLPGANGRFDDELEPLRAARVSLPKKPRRYFLPILVVCIILRLELFHRVTLDLQCSSPGIESFFPLVILFYELLPGRRARPEFGIREKREEDDLSETLYDALGYWISGWLNDSKLSLTVVTIALTLGTHLASSQNIKSTFFCSNLDRSSLVIAFQWAGLLMDGIIAILAWRILAWARTTKSRLKTLSGIFLTSSVGTGLLYGSFRLFHPSEPMSYNFKGLDSLYVFDVMVDGLTFSTFFISTTLLVTEGSPLSLVGIITFLSGLLATVQNTRLIGTWENVSPFTTYTALVLVCFGFSFFAYANNLRSVALIRRGFVVFLLLIVVITATIFTLFKSHNAQLTEHPVQRLIYSARVESDRWALNAAVSNSLPVAVREYKERHNGRDPPPKFDVWYRFASEHKSPILDHFTQIENDILPFWGVASDKIRADIRRIAAEPGIALVKIQDGTPSHTISAESPHQVVLDDFVDMIKAFSNHLPNMELAINLNDRPRILAPWEDVNRFTAVGVRTGLSELLSKRSQFSEDKPSFDQPLQSTDLDKALFQKNFTSVRAFREMTALTCPPGTKTRSAVHWDIRNFCAPCARPQSQGSQFLADWDKSQSLCHQSDMLRLHGFHMTSPELRPLQELLPVFSRSKTDSYSDILIPLRQPGNDTFVQQSGDFAMKETNLFWRGNVHRDHSWPAGHELLHGGHWERLVHLVNNASGADRTTVLVPTPGTKDNSIFAYEQVSTAELNALLPIDIKFSSYSACKDTAGNCDSANLIAQTDFTIAPPPTKDEKDETEPALRHKEWHSERLMPWIHFVPVDMRFHALHSTLAYFSGIVTKKPKKPKNSEGVEKTPPALLLGGREVVMSGHMEDARWIAERGKQWAAKALRREDMEVYLFRLLLEWGRLLDDKRGEVGFVL</sequence>
<feature type="transmembrane region" description="Helical" evidence="1">
    <location>
        <begin position="88"/>
        <end position="108"/>
    </location>
</feature>
<dbReference type="PANTHER" id="PTHR12203:SF35">
    <property type="entry name" value="PROTEIN O-GLUCOSYLTRANSFERASE 1"/>
    <property type="match status" value="1"/>
</dbReference>
<keyword evidence="1" id="KW-0812">Transmembrane</keyword>
<name>A0AA39X9W3_9PEZI</name>
<comment type="caution">
    <text evidence="2">The sequence shown here is derived from an EMBL/GenBank/DDBJ whole genome shotgun (WGS) entry which is preliminary data.</text>
</comment>
<evidence type="ECO:0000313" key="3">
    <source>
        <dbReference type="Proteomes" id="UP001174934"/>
    </source>
</evidence>
<feature type="transmembrane region" description="Helical" evidence="1">
    <location>
        <begin position="210"/>
        <end position="231"/>
    </location>
</feature>
<keyword evidence="1" id="KW-0472">Membrane</keyword>
<dbReference type="InterPro" id="IPR051091">
    <property type="entry name" value="O-Glucosyltr/Glycosyltrsf_90"/>
</dbReference>
<feature type="transmembrane region" description="Helical" evidence="1">
    <location>
        <begin position="341"/>
        <end position="360"/>
    </location>
</feature>
<feature type="transmembrane region" description="Helical" evidence="1">
    <location>
        <begin position="243"/>
        <end position="262"/>
    </location>
</feature>
<feature type="transmembrane region" description="Helical" evidence="1">
    <location>
        <begin position="310"/>
        <end position="329"/>
    </location>
</feature>
<dbReference type="AlphaFoldDB" id="A0AA39X9W3"/>
<feature type="transmembrane region" description="Helical" evidence="1">
    <location>
        <begin position="372"/>
        <end position="391"/>
    </location>
</feature>
<keyword evidence="1" id="KW-1133">Transmembrane helix</keyword>
<organism evidence="2 3">
    <name type="scientific">Bombardia bombarda</name>
    <dbReference type="NCBI Taxonomy" id="252184"/>
    <lineage>
        <taxon>Eukaryota</taxon>
        <taxon>Fungi</taxon>
        <taxon>Dikarya</taxon>
        <taxon>Ascomycota</taxon>
        <taxon>Pezizomycotina</taxon>
        <taxon>Sordariomycetes</taxon>
        <taxon>Sordariomycetidae</taxon>
        <taxon>Sordariales</taxon>
        <taxon>Lasiosphaeriaceae</taxon>
        <taxon>Bombardia</taxon>
    </lineage>
</organism>
<feature type="transmembrane region" description="Helical" evidence="1">
    <location>
        <begin position="282"/>
        <end position="303"/>
    </location>
</feature>